<dbReference type="SUPFAM" id="SSF57667">
    <property type="entry name" value="beta-beta-alpha zinc fingers"/>
    <property type="match status" value="1"/>
</dbReference>
<feature type="domain" description="C2H2-type" evidence="3">
    <location>
        <begin position="300"/>
        <end position="337"/>
    </location>
</feature>
<dbReference type="AlphaFoldDB" id="M2UFS9"/>
<reference evidence="5" key="2">
    <citation type="journal article" date="2013" name="PLoS Genet.">
        <title>Comparative genome structure, secondary metabolite, and effector coding capacity across Cochliobolus pathogens.</title>
        <authorList>
            <person name="Condon B.J."/>
            <person name="Leng Y."/>
            <person name="Wu D."/>
            <person name="Bushley K.E."/>
            <person name="Ohm R.A."/>
            <person name="Otillar R."/>
            <person name="Martin J."/>
            <person name="Schackwitz W."/>
            <person name="Grimwood J."/>
            <person name="MohdZainudin N."/>
            <person name="Xue C."/>
            <person name="Wang R."/>
            <person name="Manning V.A."/>
            <person name="Dhillon B."/>
            <person name="Tu Z.J."/>
            <person name="Steffenson B.J."/>
            <person name="Salamov A."/>
            <person name="Sun H."/>
            <person name="Lowry S."/>
            <person name="LaButti K."/>
            <person name="Han J."/>
            <person name="Copeland A."/>
            <person name="Lindquist E."/>
            <person name="Barry K."/>
            <person name="Schmutz J."/>
            <person name="Baker S.E."/>
            <person name="Ciuffetti L.M."/>
            <person name="Grigoriev I.V."/>
            <person name="Zhong S."/>
            <person name="Turgeon B.G."/>
        </authorList>
    </citation>
    <scope>NUCLEOTIDE SEQUENCE [LARGE SCALE GENOMIC DNA]</scope>
    <source>
        <strain evidence="5">C5 / ATCC 48332 / race O</strain>
    </source>
</reference>
<reference evidence="4 5" key="1">
    <citation type="journal article" date="2012" name="PLoS Pathog.">
        <title>Diverse lifestyles and strategies of plant pathogenesis encoded in the genomes of eighteen Dothideomycetes fungi.</title>
        <authorList>
            <person name="Ohm R.A."/>
            <person name="Feau N."/>
            <person name="Henrissat B."/>
            <person name="Schoch C.L."/>
            <person name="Horwitz B.A."/>
            <person name="Barry K.W."/>
            <person name="Condon B.J."/>
            <person name="Copeland A.C."/>
            <person name="Dhillon B."/>
            <person name="Glaser F."/>
            <person name="Hesse C.N."/>
            <person name="Kosti I."/>
            <person name="LaButti K."/>
            <person name="Lindquist E.A."/>
            <person name="Lucas S."/>
            <person name="Salamov A.A."/>
            <person name="Bradshaw R.E."/>
            <person name="Ciuffetti L."/>
            <person name="Hamelin R.C."/>
            <person name="Kema G.H.J."/>
            <person name="Lawrence C."/>
            <person name="Scott J.A."/>
            <person name="Spatafora J.W."/>
            <person name="Turgeon B.G."/>
            <person name="de Wit P.J.G.M."/>
            <person name="Zhong S."/>
            <person name="Goodwin S.B."/>
            <person name="Grigoriev I.V."/>
        </authorList>
    </citation>
    <scope>NUCLEOTIDE SEQUENCE [LARGE SCALE GENOMIC DNA]</scope>
    <source>
        <strain evidence="5">C5 / ATCC 48332 / race O</strain>
    </source>
</reference>
<organism evidence="4 5">
    <name type="scientific">Cochliobolus heterostrophus (strain C5 / ATCC 48332 / race O)</name>
    <name type="common">Southern corn leaf blight fungus</name>
    <name type="synonym">Bipolaris maydis</name>
    <dbReference type="NCBI Taxonomy" id="701091"/>
    <lineage>
        <taxon>Eukaryota</taxon>
        <taxon>Fungi</taxon>
        <taxon>Dikarya</taxon>
        <taxon>Ascomycota</taxon>
        <taxon>Pezizomycotina</taxon>
        <taxon>Dothideomycetes</taxon>
        <taxon>Pleosporomycetidae</taxon>
        <taxon>Pleosporales</taxon>
        <taxon>Pleosporineae</taxon>
        <taxon>Pleosporaceae</taxon>
        <taxon>Bipolaris</taxon>
    </lineage>
</organism>
<accession>M2UFS9</accession>
<evidence type="ECO:0000313" key="4">
    <source>
        <dbReference type="EMBL" id="EMD86787.1"/>
    </source>
</evidence>
<dbReference type="Proteomes" id="UP000016936">
    <property type="component" value="Unassembled WGS sequence"/>
</dbReference>
<sequence length="412" mass="46527">MTQAWSSELDRACQTLCRQNPVLRGNPYCAIMEHQRVLCITSASHEHSSASSGTTRHNERSSYGTASLETGHGSTEYLEHSAFPPVSTILSDISNDIPDVCMHEGYNDDSALSACSSTSHIEDLPSPSSIDMLTHLSVNSPAVEHAQSLCKAEILTQHRENLCTPNDFDLLPCTLRRLSRACHSHTAYDETFLQLIRYFMLQLCSPITPSCISYHEPVLSCVTEAGEFTPSQQNMAISIDISEKNSCSESEYSCLDVFKLSNEFPDGTRRRYEANSHLTDLGKWGPIKKSFHTAVEPRYYECPLMDKKEPPSLCAKRFRRSGHLRRHITTVHVTENFHCCKVCPRSFSRRDNLREHYWTHLKRDGSVGRNTKMSLLELSVILGPKETQLVKRLQARLESVRANETKAKLFSN</sequence>
<protein>
    <recommendedName>
        <fullName evidence="3">C2H2-type domain-containing protein</fullName>
    </recommendedName>
</protein>
<evidence type="ECO:0000256" key="2">
    <source>
        <dbReference type="SAM" id="MobiDB-lite"/>
    </source>
</evidence>
<keyword evidence="1" id="KW-0862">Zinc</keyword>
<keyword evidence="5" id="KW-1185">Reference proteome</keyword>
<dbReference type="Pfam" id="PF00096">
    <property type="entry name" value="zf-C2H2"/>
    <property type="match status" value="2"/>
</dbReference>
<evidence type="ECO:0000259" key="3">
    <source>
        <dbReference type="PROSITE" id="PS50157"/>
    </source>
</evidence>
<gene>
    <name evidence="4" type="ORF">COCHEDRAFT_1034551</name>
</gene>
<dbReference type="EMBL" id="KB445584">
    <property type="protein sequence ID" value="EMD86787.1"/>
    <property type="molecule type" value="Genomic_DNA"/>
</dbReference>
<name>M2UFS9_COCH5</name>
<dbReference type="eggNOG" id="KOG1721">
    <property type="taxonomic scope" value="Eukaryota"/>
</dbReference>
<evidence type="ECO:0000256" key="1">
    <source>
        <dbReference type="PROSITE-ProRule" id="PRU00042"/>
    </source>
</evidence>
<feature type="domain" description="C2H2-type" evidence="3">
    <location>
        <begin position="337"/>
        <end position="365"/>
    </location>
</feature>
<proteinExistence type="predicted"/>
<dbReference type="InterPro" id="IPR013087">
    <property type="entry name" value="Znf_C2H2_type"/>
</dbReference>
<keyword evidence="1" id="KW-0863">Zinc-finger</keyword>
<dbReference type="GO" id="GO:0008270">
    <property type="term" value="F:zinc ion binding"/>
    <property type="evidence" value="ECO:0007669"/>
    <property type="project" value="UniProtKB-KW"/>
</dbReference>
<dbReference type="HOGENOM" id="CLU_667319_0_0_1"/>
<keyword evidence="1" id="KW-0479">Metal-binding</keyword>
<dbReference type="STRING" id="701091.M2UFS9"/>
<dbReference type="PROSITE" id="PS50157">
    <property type="entry name" value="ZINC_FINGER_C2H2_2"/>
    <property type="match status" value="2"/>
</dbReference>
<feature type="region of interest" description="Disordered" evidence="2">
    <location>
        <begin position="47"/>
        <end position="71"/>
    </location>
</feature>
<evidence type="ECO:0000313" key="5">
    <source>
        <dbReference type="Proteomes" id="UP000016936"/>
    </source>
</evidence>
<dbReference type="PROSITE" id="PS00028">
    <property type="entry name" value="ZINC_FINGER_C2H2_1"/>
    <property type="match status" value="1"/>
</dbReference>
<dbReference type="Gene3D" id="3.30.160.60">
    <property type="entry name" value="Classic Zinc Finger"/>
    <property type="match status" value="1"/>
</dbReference>
<dbReference type="InterPro" id="IPR036236">
    <property type="entry name" value="Znf_C2H2_sf"/>
</dbReference>
<dbReference type="SMART" id="SM00355">
    <property type="entry name" value="ZnF_C2H2"/>
    <property type="match status" value="2"/>
</dbReference>